<protein>
    <submittedName>
        <fullName evidence="1">Uncharacterized protein</fullName>
    </submittedName>
</protein>
<proteinExistence type="predicted"/>
<accession>A0A2N0NKT6</accession>
<dbReference type="SUPFAM" id="SSF56672">
    <property type="entry name" value="DNA/RNA polymerases"/>
    <property type="match status" value="1"/>
</dbReference>
<dbReference type="InterPro" id="IPR043502">
    <property type="entry name" value="DNA/RNA_pol_sf"/>
</dbReference>
<organism evidence="1 2">
    <name type="scientific">Rhizophagus irregularis</name>
    <dbReference type="NCBI Taxonomy" id="588596"/>
    <lineage>
        <taxon>Eukaryota</taxon>
        <taxon>Fungi</taxon>
        <taxon>Fungi incertae sedis</taxon>
        <taxon>Mucoromycota</taxon>
        <taxon>Glomeromycotina</taxon>
        <taxon>Glomeromycetes</taxon>
        <taxon>Glomerales</taxon>
        <taxon>Glomeraceae</taxon>
        <taxon>Rhizophagus</taxon>
    </lineage>
</organism>
<feature type="non-terminal residue" evidence="1">
    <location>
        <position position="1"/>
    </location>
</feature>
<gene>
    <name evidence="1" type="ORF">RhiirA5_257691</name>
</gene>
<evidence type="ECO:0000313" key="2">
    <source>
        <dbReference type="Proteomes" id="UP000232722"/>
    </source>
</evidence>
<dbReference type="EMBL" id="LLXJ01005040">
    <property type="protein sequence ID" value="PKB95183.1"/>
    <property type="molecule type" value="Genomic_DNA"/>
</dbReference>
<dbReference type="AlphaFoldDB" id="A0A2N0NKT6"/>
<reference evidence="1 2" key="1">
    <citation type="submission" date="2016-04" db="EMBL/GenBank/DDBJ databases">
        <title>Genome analyses suggest a sexual origin of heterokaryosis in a supposedly ancient asexual fungus.</title>
        <authorList>
            <person name="Ropars J."/>
            <person name="Sedzielewska K."/>
            <person name="Noel J."/>
            <person name="Charron P."/>
            <person name="Farinelli L."/>
            <person name="Marton T."/>
            <person name="Kruger M."/>
            <person name="Pelin A."/>
            <person name="Brachmann A."/>
            <person name="Corradi N."/>
        </authorList>
    </citation>
    <scope>NUCLEOTIDE SEQUENCE [LARGE SCALE GENOMIC DNA]</scope>
    <source>
        <strain evidence="1 2">A5</strain>
    </source>
</reference>
<dbReference type="Proteomes" id="UP000232722">
    <property type="component" value="Unassembled WGS sequence"/>
</dbReference>
<feature type="non-terminal residue" evidence="1">
    <location>
        <position position="69"/>
    </location>
</feature>
<dbReference type="Gene3D" id="3.10.10.10">
    <property type="entry name" value="HIV Type 1 Reverse Transcriptase, subunit A, domain 1"/>
    <property type="match status" value="1"/>
</dbReference>
<comment type="caution">
    <text evidence="1">The sequence shown here is derived from an EMBL/GenBank/DDBJ whole genome shotgun (WGS) entry which is preliminary data.</text>
</comment>
<sequence length="69" mass="8225">YGDKKISKTNIVKCNIRLKDEMPINQKAYRESTENREIIKREIDKMLKERIIQESYSPWSSPVVIVNKK</sequence>
<evidence type="ECO:0000313" key="1">
    <source>
        <dbReference type="EMBL" id="PKB95183.1"/>
    </source>
</evidence>
<reference evidence="1 2" key="2">
    <citation type="submission" date="2017-09" db="EMBL/GenBank/DDBJ databases">
        <title>Extensive intraspecific genome diversity in a model arbuscular mycorrhizal fungus.</title>
        <authorList>
            <person name="Chen E.C."/>
            <person name="Morin E."/>
            <person name="Beaudet D."/>
            <person name="Noel J."/>
            <person name="Ndikumana S."/>
            <person name="Charron P."/>
            <person name="St-Onge C."/>
            <person name="Giorgi J."/>
            <person name="Grigoriev I.V."/>
            <person name="Roux C."/>
            <person name="Martin F.M."/>
            <person name="Corradi N."/>
        </authorList>
    </citation>
    <scope>NUCLEOTIDE SEQUENCE [LARGE SCALE GENOMIC DNA]</scope>
    <source>
        <strain evidence="1 2">A5</strain>
    </source>
</reference>
<name>A0A2N0NKT6_9GLOM</name>